<accession>A0ABS8P4M2</accession>
<dbReference type="Pfam" id="PF12867">
    <property type="entry name" value="DinB_2"/>
    <property type="match status" value="1"/>
</dbReference>
<keyword evidence="3" id="KW-1185">Reference proteome</keyword>
<feature type="domain" description="DinB-like" evidence="1">
    <location>
        <begin position="19"/>
        <end position="151"/>
    </location>
</feature>
<dbReference type="Gene3D" id="1.20.120.450">
    <property type="entry name" value="dinb family like domain"/>
    <property type="match status" value="1"/>
</dbReference>
<evidence type="ECO:0000313" key="3">
    <source>
        <dbReference type="Proteomes" id="UP001199469"/>
    </source>
</evidence>
<dbReference type="EMBL" id="JAJNDB010000001">
    <property type="protein sequence ID" value="MCD2193202.1"/>
    <property type="molecule type" value="Genomic_DNA"/>
</dbReference>
<sequence length="163" mass="17438">MSVDDSSSVTARAVADADAALGRLAGIVGKLGDGDLHRAHRDGGFTVAQVISHINVSVVLWCGDVARLRADPDLRFFFREEIGHDAKGYPPPTVALAVGQLASTRRTVATVLPDVPDEILRRTVEIPDLGTMTVEEWTPLIIGHATGHVDQAVEILVDRDAMP</sequence>
<dbReference type="InterPro" id="IPR024775">
    <property type="entry name" value="DinB-like"/>
</dbReference>
<proteinExistence type="predicted"/>
<dbReference type="RefSeq" id="WP_230730985.1">
    <property type="nucleotide sequence ID" value="NZ_JAJNDB010000001.1"/>
</dbReference>
<reference evidence="2 3" key="1">
    <citation type="submission" date="2021-11" db="EMBL/GenBank/DDBJ databases">
        <title>Draft genome sequence of Actinomycetospora sp. SF1 isolated from the rhizosphere soil.</title>
        <authorList>
            <person name="Duangmal K."/>
            <person name="Chantavorakit T."/>
        </authorList>
    </citation>
    <scope>NUCLEOTIDE SEQUENCE [LARGE SCALE GENOMIC DNA]</scope>
    <source>
        <strain evidence="2 3">TBRC 5722</strain>
    </source>
</reference>
<dbReference type="SUPFAM" id="SSF109854">
    <property type="entry name" value="DinB/YfiT-like putative metalloenzymes"/>
    <property type="match status" value="1"/>
</dbReference>
<name>A0ABS8P4M2_9PSEU</name>
<dbReference type="Proteomes" id="UP001199469">
    <property type="component" value="Unassembled WGS sequence"/>
</dbReference>
<comment type="caution">
    <text evidence="2">The sequence shown here is derived from an EMBL/GenBank/DDBJ whole genome shotgun (WGS) entry which is preliminary data.</text>
</comment>
<organism evidence="2 3">
    <name type="scientific">Actinomycetospora endophytica</name>
    <dbReference type="NCBI Taxonomy" id="2291215"/>
    <lineage>
        <taxon>Bacteria</taxon>
        <taxon>Bacillati</taxon>
        <taxon>Actinomycetota</taxon>
        <taxon>Actinomycetes</taxon>
        <taxon>Pseudonocardiales</taxon>
        <taxon>Pseudonocardiaceae</taxon>
        <taxon>Actinomycetospora</taxon>
    </lineage>
</organism>
<evidence type="ECO:0000313" key="2">
    <source>
        <dbReference type="EMBL" id="MCD2193202.1"/>
    </source>
</evidence>
<gene>
    <name evidence="2" type="ORF">LQ327_07355</name>
</gene>
<dbReference type="InterPro" id="IPR034660">
    <property type="entry name" value="DinB/YfiT-like"/>
</dbReference>
<protein>
    <submittedName>
        <fullName evidence="2">DinB family protein</fullName>
    </submittedName>
</protein>
<evidence type="ECO:0000259" key="1">
    <source>
        <dbReference type="Pfam" id="PF12867"/>
    </source>
</evidence>